<dbReference type="AlphaFoldDB" id="A0A6J7GLA6"/>
<evidence type="ECO:0000256" key="5">
    <source>
        <dbReference type="ARBA" id="ARBA00023002"/>
    </source>
</evidence>
<organism evidence="8">
    <name type="scientific">freshwater metagenome</name>
    <dbReference type="NCBI Taxonomy" id="449393"/>
    <lineage>
        <taxon>unclassified sequences</taxon>
        <taxon>metagenomes</taxon>
        <taxon>ecological metagenomes</taxon>
    </lineage>
</organism>
<sequence>MIDGDGNCHVYVDKDADLQMAESVLVNAKTQRPSVCNAAESLVLHSDIAAEFLTQMDTAMAGVELVGDDRSQRMLGRIAAATEADFSTEFLDMKLSVKVVDSLDDAILHINEHSSGHSESIITSDYAAAEKFLAQVDAAAVLVNASTRFVDGEEFGFGAEIGISTQKLHARGPMGLQQLTTAKFVVRGDGQTRG</sequence>
<reference evidence="8" key="1">
    <citation type="submission" date="2020-05" db="EMBL/GenBank/DDBJ databases">
        <authorList>
            <person name="Chiriac C."/>
            <person name="Salcher M."/>
            <person name="Ghai R."/>
            <person name="Kavagutti S V."/>
        </authorList>
    </citation>
    <scope>NUCLEOTIDE SEQUENCE</scope>
</reference>
<proteinExistence type="predicted"/>
<dbReference type="EMBL" id="CAFBMG010000078">
    <property type="protein sequence ID" value="CAB4905170.1"/>
    <property type="molecule type" value="Genomic_DNA"/>
</dbReference>
<accession>A0A6J7GLA6</accession>
<evidence type="ECO:0000256" key="4">
    <source>
        <dbReference type="ARBA" id="ARBA00022857"/>
    </source>
</evidence>
<dbReference type="GO" id="GO:0004350">
    <property type="term" value="F:glutamate-5-semialdehyde dehydrogenase activity"/>
    <property type="evidence" value="ECO:0007669"/>
    <property type="project" value="UniProtKB-EC"/>
</dbReference>
<dbReference type="InterPro" id="IPR015590">
    <property type="entry name" value="Aldehyde_DH_dom"/>
</dbReference>
<dbReference type="PANTHER" id="PTHR11063">
    <property type="entry name" value="GLUTAMATE SEMIALDEHYDE DEHYDROGENASE"/>
    <property type="match status" value="1"/>
</dbReference>
<name>A0A6J7GLA6_9ZZZZ</name>
<keyword evidence="5" id="KW-0560">Oxidoreductase</keyword>
<protein>
    <submittedName>
        <fullName evidence="8">Unannotated protein</fullName>
    </submittedName>
</protein>
<dbReference type="InterPro" id="IPR016163">
    <property type="entry name" value="Ald_DH_C"/>
</dbReference>
<keyword evidence="4" id="KW-0521">NADP</keyword>
<keyword evidence="3" id="KW-0641">Proline biosynthesis</keyword>
<evidence type="ECO:0000256" key="3">
    <source>
        <dbReference type="ARBA" id="ARBA00022650"/>
    </source>
</evidence>
<evidence type="ECO:0000259" key="7">
    <source>
        <dbReference type="Pfam" id="PF00171"/>
    </source>
</evidence>
<evidence type="ECO:0000256" key="6">
    <source>
        <dbReference type="ARBA" id="ARBA00049024"/>
    </source>
</evidence>
<dbReference type="Pfam" id="PF00171">
    <property type="entry name" value="Aldedh"/>
    <property type="match status" value="1"/>
</dbReference>
<dbReference type="Gene3D" id="3.40.309.10">
    <property type="entry name" value="Aldehyde Dehydrogenase, Chain A, domain 2"/>
    <property type="match status" value="1"/>
</dbReference>
<dbReference type="PROSITE" id="PS01223">
    <property type="entry name" value="PROA"/>
    <property type="match status" value="1"/>
</dbReference>
<dbReference type="PANTHER" id="PTHR11063:SF8">
    <property type="entry name" value="DELTA-1-PYRROLINE-5-CARBOXYLATE SYNTHASE"/>
    <property type="match status" value="1"/>
</dbReference>
<dbReference type="InterPro" id="IPR016161">
    <property type="entry name" value="Ald_DH/histidinol_DH"/>
</dbReference>
<comment type="catalytic activity">
    <reaction evidence="6">
        <text>L-glutamate 5-semialdehyde + phosphate + NADP(+) = L-glutamyl 5-phosphate + NADPH + H(+)</text>
        <dbReference type="Rhea" id="RHEA:19541"/>
        <dbReference type="ChEBI" id="CHEBI:15378"/>
        <dbReference type="ChEBI" id="CHEBI:43474"/>
        <dbReference type="ChEBI" id="CHEBI:57783"/>
        <dbReference type="ChEBI" id="CHEBI:58066"/>
        <dbReference type="ChEBI" id="CHEBI:58274"/>
        <dbReference type="ChEBI" id="CHEBI:58349"/>
        <dbReference type="EC" id="1.2.1.41"/>
    </reaction>
</comment>
<evidence type="ECO:0000256" key="2">
    <source>
        <dbReference type="ARBA" id="ARBA00022605"/>
    </source>
</evidence>
<feature type="domain" description="Aldehyde dehydrogenase" evidence="7">
    <location>
        <begin position="95"/>
        <end position="156"/>
    </location>
</feature>
<comment type="pathway">
    <text evidence="1">Amino-acid biosynthesis; L-proline biosynthesis; L-glutamate 5-semialdehyde from L-glutamate: step 2/2.</text>
</comment>
<keyword evidence="2" id="KW-0028">Amino-acid biosynthesis</keyword>
<dbReference type="FunFam" id="3.40.309.10:FF:000006">
    <property type="entry name" value="Gamma-glutamyl phosphate reductase"/>
    <property type="match status" value="1"/>
</dbReference>
<dbReference type="SUPFAM" id="SSF53720">
    <property type="entry name" value="ALDH-like"/>
    <property type="match status" value="1"/>
</dbReference>
<dbReference type="GO" id="GO:0008652">
    <property type="term" value="P:amino acid biosynthetic process"/>
    <property type="evidence" value="ECO:0007669"/>
    <property type="project" value="UniProtKB-KW"/>
</dbReference>
<dbReference type="NCBIfam" id="NF001221">
    <property type="entry name" value="PRK00197.1"/>
    <property type="match status" value="1"/>
</dbReference>
<dbReference type="InterPro" id="IPR020593">
    <property type="entry name" value="G-glutamylP_reductase_CS"/>
</dbReference>
<evidence type="ECO:0000313" key="8">
    <source>
        <dbReference type="EMBL" id="CAB4905170.1"/>
    </source>
</evidence>
<gene>
    <name evidence="8" type="ORF">UFOPK3519_01059</name>
</gene>
<evidence type="ECO:0000256" key="1">
    <source>
        <dbReference type="ARBA" id="ARBA00004985"/>
    </source>
</evidence>